<dbReference type="InterPro" id="IPR013786">
    <property type="entry name" value="AcylCoA_DH/ox_N"/>
</dbReference>
<dbReference type="PANTHER" id="PTHR43884:SF20">
    <property type="entry name" value="ACYL-COA DEHYDROGENASE FADE28"/>
    <property type="match status" value="1"/>
</dbReference>
<dbReference type="PANTHER" id="PTHR43884">
    <property type="entry name" value="ACYL-COA DEHYDROGENASE"/>
    <property type="match status" value="1"/>
</dbReference>
<dbReference type="Proteomes" id="UP000636960">
    <property type="component" value="Unassembled WGS sequence"/>
</dbReference>
<organism evidence="8 9">
    <name type="scientific">Paractinoplanes rishiriensis</name>
    <dbReference type="NCBI Taxonomy" id="1050105"/>
    <lineage>
        <taxon>Bacteria</taxon>
        <taxon>Bacillati</taxon>
        <taxon>Actinomycetota</taxon>
        <taxon>Actinomycetes</taxon>
        <taxon>Micromonosporales</taxon>
        <taxon>Micromonosporaceae</taxon>
        <taxon>Paractinoplanes</taxon>
    </lineage>
</organism>
<keyword evidence="9" id="KW-1185">Reference proteome</keyword>
<evidence type="ECO:0000256" key="5">
    <source>
        <dbReference type="ARBA" id="ARBA00023002"/>
    </source>
</evidence>
<dbReference type="GO" id="GO:0003995">
    <property type="term" value="F:acyl-CoA dehydrogenase activity"/>
    <property type="evidence" value="ECO:0007669"/>
    <property type="project" value="TreeGrafter"/>
</dbReference>
<proteinExistence type="inferred from homology"/>
<comment type="cofactor">
    <cofactor evidence="1">
        <name>FAD</name>
        <dbReference type="ChEBI" id="CHEBI:57692"/>
    </cofactor>
</comment>
<comment type="similarity">
    <text evidence="2">Belongs to the acyl-CoA dehydrogenase family.</text>
</comment>
<comment type="caution">
    <text evidence="8">The sequence shown here is derived from an EMBL/GenBank/DDBJ whole genome shotgun (WGS) entry which is preliminary data.</text>
</comment>
<feature type="domain" description="Acyl-CoA dehydrogenase/oxidase C-terminal" evidence="6">
    <location>
        <begin position="162"/>
        <end position="301"/>
    </location>
</feature>
<evidence type="ECO:0000256" key="3">
    <source>
        <dbReference type="ARBA" id="ARBA00022630"/>
    </source>
</evidence>
<dbReference type="GO" id="GO:0050660">
    <property type="term" value="F:flavin adenine dinucleotide binding"/>
    <property type="evidence" value="ECO:0007669"/>
    <property type="project" value="InterPro"/>
</dbReference>
<evidence type="ECO:0000256" key="2">
    <source>
        <dbReference type="ARBA" id="ARBA00009347"/>
    </source>
</evidence>
<dbReference type="InterPro" id="IPR009100">
    <property type="entry name" value="AcylCoA_DH/oxidase_NM_dom_sf"/>
</dbReference>
<keyword evidence="3" id="KW-0285">Flavoprotein</keyword>
<dbReference type="Pfam" id="PF00441">
    <property type="entry name" value="Acyl-CoA_dh_1"/>
    <property type="match status" value="1"/>
</dbReference>
<reference evidence="8" key="1">
    <citation type="submission" date="2021-01" db="EMBL/GenBank/DDBJ databases">
        <title>Whole genome shotgun sequence of Actinoplanes rishiriensis NBRC 108556.</title>
        <authorList>
            <person name="Komaki H."/>
            <person name="Tamura T."/>
        </authorList>
    </citation>
    <scope>NUCLEOTIDE SEQUENCE</scope>
    <source>
        <strain evidence="8">NBRC 108556</strain>
    </source>
</reference>
<sequence length="304" mass="31454">MNLTPAPEQTAFAATLHDLLADGDRTTWERLAHIGVTGLLVPARWGGGDGTPADLVVAAEELGHHATPGPVAASVAAVPALLIALGDDALCDKWLPELAAGRVVASLAGPPWLPLAEEADLILLTAGDTVQLARPGRAHASMDPSRRLVEVTAAGTLATGAAAAVERAVNLGALTTAAQLLGAGRALLETSVEYARTRRQFGRAIGSFQAVQHLLADVAVGLEFARPLLYAAAVTGTARDVSAAKVACGDAAHRAARAALQVHGAIGYTHEHGLGRWLTKVRVLELAWGTSAQHRARLMAELTR</sequence>
<dbReference type="Pfam" id="PF02771">
    <property type="entry name" value="Acyl-CoA_dh_N"/>
    <property type="match status" value="1"/>
</dbReference>
<dbReference type="InterPro" id="IPR009075">
    <property type="entry name" value="AcylCo_DH/oxidase_C"/>
</dbReference>
<evidence type="ECO:0000256" key="1">
    <source>
        <dbReference type="ARBA" id="ARBA00001974"/>
    </source>
</evidence>
<dbReference type="InterPro" id="IPR036250">
    <property type="entry name" value="AcylCo_DH-like_C"/>
</dbReference>
<dbReference type="InterPro" id="IPR037069">
    <property type="entry name" value="AcylCoA_DH/ox_N_sf"/>
</dbReference>
<feature type="domain" description="Acyl-CoA dehydrogenase/oxidase N-terminal" evidence="7">
    <location>
        <begin position="24"/>
        <end position="101"/>
    </location>
</feature>
<gene>
    <name evidence="8" type="ORF">Ari01nite_18230</name>
</gene>
<dbReference type="AlphaFoldDB" id="A0A919MT38"/>
<protein>
    <submittedName>
        <fullName evidence="8">Acyl-CoA dehydrogenase</fullName>
    </submittedName>
</protein>
<evidence type="ECO:0000313" key="9">
    <source>
        <dbReference type="Proteomes" id="UP000636960"/>
    </source>
</evidence>
<dbReference type="SUPFAM" id="SSF47203">
    <property type="entry name" value="Acyl-CoA dehydrogenase C-terminal domain-like"/>
    <property type="match status" value="1"/>
</dbReference>
<evidence type="ECO:0000259" key="7">
    <source>
        <dbReference type="Pfam" id="PF02771"/>
    </source>
</evidence>
<keyword evidence="4" id="KW-0274">FAD</keyword>
<dbReference type="Gene3D" id="1.20.140.10">
    <property type="entry name" value="Butyryl-CoA Dehydrogenase, subunit A, domain 3"/>
    <property type="match status" value="1"/>
</dbReference>
<dbReference type="EMBL" id="BOMV01000012">
    <property type="protein sequence ID" value="GIE94358.1"/>
    <property type="molecule type" value="Genomic_DNA"/>
</dbReference>
<accession>A0A919MT38</accession>
<dbReference type="SUPFAM" id="SSF56645">
    <property type="entry name" value="Acyl-CoA dehydrogenase NM domain-like"/>
    <property type="match status" value="1"/>
</dbReference>
<evidence type="ECO:0000259" key="6">
    <source>
        <dbReference type="Pfam" id="PF00441"/>
    </source>
</evidence>
<dbReference type="RefSeq" id="WP_203780667.1">
    <property type="nucleotide sequence ID" value="NZ_BOMV01000012.1"/>
</dbReference>
<keyword evidence="5" id="KW-0560">Oxidoreductase</keyword>
<evidence type="ECO:0000256" key="4">
    <source>
        <dbReference type="ARBA" id="ARBA00022827"/>
    </source>
</evidence>
<evidence type="ECO:0000313" key="8">
    <source>
        <dbReference type="EMBL" id="GIE94358.1"/>
    </source>
</evidence>
<name>A0A919MT38_9ACTN</name>
<dbReference type="Gene3D" id="1.10.540.10">
    <property type="entry name" value="Acyl-CoA dehydrogenase/oxidase, N-terminal domain"/>
    <property type="match status" value="1"/>
</dbReference>